<keyword evidence="2" id="KW-1185">Reference proteome</keyword>
<dbReference type="Proteomes" id="UP001597203">
    <property type="component" value="Unassembled WGS sequence"/>
</dbReference>
<reference evidence="2" key="1">
    <citation type="journal article" date="2019" name="Int. J. Syst. Evol. Microbiol.">
        <title>The Global Catalogue of Microorganisms (GCM) 10K type strain sequencing project: providing services to taxonomists for standard genome sequencing and annotation.</title>
        <authorList>
            <consortium name="The Broad Institute Genomics Platform"/>
            <consortium name="The Broad Institute Genome Sequencing Center for Infectious Disease"/>
            <person name="Wu L."/>
            <person name="Ma J."/>
        </authorList>
    </citation>
    <scope>NUCLEOTIDE SEQUENCE [LARGE SCALE GENOMIC DNA]</scope>
    <source>
        <strain evidence="2">CCUG 54329</strain>
    </source>
</reference>
<organism evidence="1 2">
    <name type="scientific">Sphingobium olei</name>
    <dbReference type="NCBI Taxonomy" id="420955"/>
    <lineage>
        <taxon>Bacteria</taxon>
        <taxon>Pseudomonadati</taxon>
        <taxon>Pseudomonadota</taxon>
        <taxon>Alphaproteobacteria</taxon>
        <taxon>Sphingomonadales</taxon>
        <taxon>Sphingomonadaceae</taxon>
        <taxon>Sphingobium</taxon>
    </lineage>
</organism>
<name>A0ABW3NZB1_9SPHN</name>
<sequence length="318" mass="33514">MALPTNTATTYANVGIREDLSDVIYRVAPEETPFTNNIGRSKATATFHEWQTEDLAAADDSNAVLEGDDATLDAANIPARVGNRCQISDKTAVVSGTNDAVNKAGRDTEMARQVMLKGMELARDLEKQMLSNKASVAGAAGTARQSAGMESWIVTNASRGAGGSGGGFSGGVVSAPTDGTARAFTEGLLKAAHLAAFNAGGKPNQLYMAGVQKQVFSTFAGIADIRKDAPGTGQAVIVGAADVYVGDFGRLTAIPHPYGMRSRTVLGVDPRMVAKADLRPMRNWVLSKTGDTEKRQIICEYCLEVKNEKAHFVVADLS</sequence>
<dbReference type="InterPro" id="IPR035198">
    <property type="entry name" value="SU10_MCP"/>
</dbReference>
<dbReference type="Pfam" id="PF17236">
    <property type="entry name" value="SU10_MCP"/>
    <property type="match status" value="1"/>
</dbReference>
<gene>
    <name evidence="1" type="ORF">ACFQ24_06845</name>
</gene>
<accession>A0ABW3NZB1</accession>
<dbReference type="EMBL" id="JBHTLS010000106">
    <property type="protein sequence ID" value="MFD1104588.1"/>
    <property type="molecule type" value="Genomic_DNA"/>
</dbReference>
<proteinExistence type="predicted"/>
<evidence type="ECO:0000313" key="1">
    <source>
        <dbReference type="EMBL" id="MFD1104588.1"/>
    </source>
</evidence>
<dbReference type="RefSeq" id="WP_380909969.1">
    <property type="nucleotide sequence ID" value="NZ_JBHTLS010000106.1"/>
</dbReference>
<protein>
    <submittedName>
        <fullName evidence="1">DUF5309 domain-containing protein</fullName>
    </submittedName>
</protein>
<comment type="caution">
    <text evidence="1">The sequence shown here is derived from an EMBL/GenBank/DDBJ whole genome shotgun (WGS) entry which is preliminary data.</text>
</comment>
<evidence type="ECO:0000313" key="2">
    <source>
        <dbReference type="Proteomes" id="UP001597203"/>
    </source>
</evidence>